<dbReference type="PANTHER" id="PTHR12131">
    <property type="entry name" value="ATP-DEPENDENT RNA AND DNA HELICASE"/>
    <property type="match status" value="1"/>
</dbReference>
<dbReference type="Gene3D" id="3.40.50.300">
    <property type="entry name" value="P-loop containing nucleotide triphosphate hydrolases"/>
    <property type="match status" value="3"/>
</dbReference>
<keyword evidence="4" id="KW-0067">ATP-binding</keyword>
<dbReference type="GO" id="GO:0003724">
    <property type="term" value="F:RNA helicase activity"/>
    <property type="evidence" value="ECO:0007669"/>
    <property type="project" value="InterPro"/>
</dbReference>
<dbReference type="InterPro" id="IPR011545">
    <property type="entry name" value="DEAD/DEAH_box_helicase_dom"/>
</dbReference>
<dbReference type="PROSITE" id="PS51192">
    <property type="entry name" value="HELICASE_ATP_BIND_1"/>
    <property type="match status" value="1"/>
</dbReference>
<evidence type="ECO:0000313" key="6">
    <source>
        <dbReference type="EMBL" id="CAI5721142.1"/>
    </source>
</evidence>
<dbReference type="Pfam" id="PF08148">
    <property type="entry name" value="DSHCT"/>
    <property type="match status" value="1"/>
</dbReference>
<feature type="domain" description="Helicase ATP-binding" evidence="5">
    <location>
        <begin position="138"/>
        <end position="294"/>
    </location>
</feature>
<dbReference type="GO" id="GO:0016787">
    <property type="term" value="F:hydrolase activity"/>
    <property type="evidence" value="ECO:0007669"/>
    <property type="project" value="UniProtKB-KW"/>
</dbReference>
<keyword evidence="1" id="KW-0547">Nucleotide-binding</keyword>
<dbReference type="AlphaFoldDB" id="A0AAV0TGF1"/>
<dbReference type="InterPro" id="IPR027417">
    <property type="entry name" value="P-loop_NTPase"/>
</dbReference>
<dbReference type="InterPro" id="IPR014001">
    <property type="entry name" value="Helicase_ATP-bd"/>
</dbReference>
<proteinExistence type="predicted"/>
<dbReference type="Proteomes" id="UP001162029">
    <property type="component" value="Unassembled WGS sequence"/>
</dbReference>
<dbReference type="GO" id="GO:0000460">
    <property type="term" value="P:maturation of 5.8S rRNA"/>
    <property type="evidence" value="ECO:0007669"/>
    <property type="project" value="TreeGrafter"/>
</dbReference>
<organism evidence="6 7">
    <name type="scientific">Peronospora destructor</name>
    <dbReference type="NCBI Taxonomy" id="86335"/>
    <lineage>
        <taxon>Eukaryota</taxon>
        <taxon>Sar</taxon>
        <taxon>Stramenopiles</taxon>
        <taxon>Oomycota</taxon>
        <taxon>Peronosporomycetes</taxon>
        <taxon>Peronosporales</taxon>
        <taxon>Peronosporaceae</taxon>
        <taxon>Peronospora</taxon>
    </lineage>
</organism>
<protein>
    <recommendedName>
        <fullName evidence="5">Helicase ATP-binding domain-containing protein</fullName>
    </recommendedName>
</protein>
<keyword evidence="3" id="KW-0347">Helicase</keyword>
<dbReference type="InterPro" id="IPR016438">
    <property type="entry name" value="SKI2-like"/>
</dbReference>
<comment type="caution">
    <text evidence="6">The sequence shown here is derived from an EMBL/GenBank/DDBJ whole genome shotgun (WGS) entry which is preliminary data.</text>
</comment>
<dbReference type="InterPro" id="IPR012961">
    <property type="entry name" value="Ski2/MTR4_C"/>
</dbReference>
<dbReference type="EMBL" id="CANTFM010000399">
    <property type="protein sequence ID" value="CAI5721142.1"/>
    <property type="molecule type" value="Genomic_DNA"/>
</dbReference>
<dbReference type="GO" id="GO:0003723">
    <property type="term" value="F:RNA binding"/>
    <property type="evidence" value="ECO:0007669"/>
    <property type="project" value="InterPro"/>
</dbReference>
<accession>A0AAV0TGF1</accession>
<dbReference type="InterPro" id="IPR050699">
    <property type="entry name" value="RNA-DNA_Helicase"/>
</dbReference>
<dbReference type="PIRSF" id="PIRSF005198">
    <property type="entry name" value="Antiviral_helicase_SKI2"/>
    <property type="match status" value="1"/>
</dbReference>
<dbReference type="SMART" id="SM01142">
    <property type="entry name" value="DSHCT"/>
    <property type="match status" value="1"/>
</dbReference>
<keyword evidence="7" id="KW-1185">Reference proteome</keyword>
<name>A0AAV0TGF1_9STRA</name>
<dbReference type="Pfam" id="PF21408">
    <property type="entry name" value="MTR4-like_stalk"/>
    <property type="match status" value="1"/>
</dbReference>
<dbReference type="FunFam" id="1.10.3380.30:FF:000006">
    <property type="entry name" value="DExH-box ATP-dependent RNA helicase DExH10"/>
    <property type="match status" value="1"/>
</dbReference>
<reference evidence="6" key="1">
    <citation type="submission" date="2022-12" db="EMBL/GenBank/DDBJ databases">
        <authorList>
            <person name="Webb A."/>
        </authorList>
    </citation>
    <scope>NUCLEOTIDE SEQUENCE</scope>
    <source>
        <strain evidence="6">Pd1</strain>
    </source>
</reference>
<dbReference type="SUPFAM" id="SSF52540">
    <property type="entry name" value="P-loop containing nucleoside triphosphate hydrolases"/>
    <property type="match status" value="2"/>
</dbReference>
<dbReference type="FunFam" id="1.20.1500.20:FF:000002">
    <property type="entry name" value="DEAD/DEAH box helicase, putative"/>
    <property type="match status" value="1"/>
</dbReference>
<evidence type="ECO:0000256" key="3">
    <source>
        <dbReference type="ARBA" id="ARBA00022806"/>
    </source>
</evidence>
<evidence type="ECO:0000313" key="7">
    <source>
        <dbReference type="Proteomes" id="UP001162029"/>
    </source>
</evidence>
<evidence type="ECO:0000259" key="5">
    <source>
        <dbReference type="PROSITE" id="PS51192"/>
    </source>
</evidence>
<gene>
    <name evidence="6" type="ORF">PDE001_LOCUS2397</name>
</gene>
<evidence type="ECO:0000256" key="1">
    <source>
        <dbReference type="ARBA" id="ARBA00022741"/>
    </source>
</evidence>
<dbReference type="Pfam" id="PF13234">
    <property type="entry name" value="MTR4_beta-barrel"/>
    <property type="match status" value="1"/>
</dbReference>
<dbReference type="GO" id="GO:0005634">
    <property type="term" value="C:nucleus"/>
    <property type="evidence" value="ECO:0007669"/>
    <property type="project" value="TreeGrafter"/>
</dbReference>
<dbReference type="FunFam" id="3.40.50.300:FF:000083">
    <property type="entry name" value="ATP-dependent RNA helicase DOB1"/>
    <property type="match status" value="1"/>
</dbReference>
<keyword evidence="2" id="KW-0378">Hydrolase</keyword>
<dbReference type="Gene3D" id="1.10.3380.30">
    <property type="match status" value="1"/>
</dbReference>
<dbReference type="Pfam" id="PF00270">
    <property type="entry name" value="DEAD"/>
    <property type="match status" value="1"/>
</dbReference>
<evidence type="ECO:0000256" key="2">
    <source>
        <dbReference type="ARBA" id="ARBA00022801"/>
    </source>
</evidence>
<dbReference type="Gene3D" id="2.40.30.300">
    <property type="match status" value="1"/>
</dbReference>
<dbReference type="PANTHER" id="PTHR12131:SF25">
    <property type="entry name" value="DEXH-BOX ATP-DEPENDENT RNA HELICASE DEXH9"/>
    <property type="match status" value="1"/>
</dbReference>
<dbReference type="SMART" id="SM00487">
    <property type="entry name" value="DEXDc"/>
    <property type="match status" value="1"/>
</dbReference>
<dbReference type="InterPro" id="IPR048392">
    <property type="entry name" value="MTR4-like_stalk"/>
</dbReference>
<dbReference type="GO" id="GO:0006401">
    <property type="term" value="P:RNA catabolic process"/>
    <property type="evidence" value="ECO:0007669"/>
    <property type="project" value="InterPro"/>
</dbReference>
<evidence type="ECO:0000256" key="4">
    <source>
        <dbReference type="ARBA" id="ARBA00022840"/>
    </source>
</evidence>
<sequence>MADNELDLFGAFDDSSTTLTTEEQAAASFRSTKRKELPMFSLDDDKPASPLAKKQQNESRLAYTTLKVVEGKRIDATPADGDKHSGSGVVSTGTQQKNLISFSVYPPDFEAKPSSGAAAKNPAKTYPFTLDPFQQQAVDYIEAGESVLVSAHTSAGKTAVAEYAIAKSLRDKQRVIYTSPIKALSNQKYRDLEEEFGDVGLMTGDITINPSATCLIMTTEILRSMLYRGSEVMREVAWVIYDEIHYMRDKERGVVWEESIILLPHKVRFVFLSATIPNSKEFAGWICHIHHQPCHVVYTDYRPTPLQHYLFPAGGNGLHLVVDEKGKFREDNFQKAIATLSASADDAASELASYGSNTKRHKAQKTNPKKKIGTDVFRIVKLIMERQYDPVIIFSFSKRECESYALLMSKLDFNTEEEKQSVDQLFKNAMDSLSDDDRALPQVDSILPLLRRGIGIHHGGLLPILKEVIEILFGEYIQMSGRAGRRSLDARGIVIQMLSDQMEPQVAKGILYGQADPLFSTFHLGYNMLLNLMRVEDADPEYMVKQSFHQFQNEQAAPALEEALERATEEKDQIVIKNEEEVAHYYYLSRSLVRLKEEFLAIRNKPEYVVRFLNGGRLVKLYCPDSDDGASKPKWDWGVIVNFTTKNASNSTSAAPDTIVHMLLNCVASIGTMKANDVTHGSSELPTPAPAGMMGLSVGTYEMKICPVPLEMLDLVSSLRVYIPKDLRTLDSRQAVGKSVKEVLRRFPQGVPLLDPRKDMNIEDEHFSRVIEKTIEAEKKLKSSGFHSAPDKEARFALYSLKMESEAKMRELERKIKESKSLVLRDDLRRRRRVLRRLEFVDKEGVIQRKGRTACEVSTTDELLVTEMIFNGQFNDLSTNDTVALLSCLINTEKKKESDKPPQAENLEIPVRQLRETAQRIAKVMQDAKITIDVDEYAGAFNMSLVDVVIAWCQGAKFSQICKMSDAFEGTIIRCLRRLEELLRQLTLAAHSIGDVELEKKFDEGGKKLKRDIVFATSLYL</sequence>
<dbReference type="InterPro" id="IPR025696">
    <property type="entry name" value="Beta-barrel_MTR4"/>
</dbReference>
<dbReference type="GO" id="GO:0005524">
    <property type="term" value="F:ATP binding"/>
    <property type="evidence" value="ECO:0007669"/>
    <property type="project" value="UniProtKB-KW"/>
</dbReference>
<dbReference type="CDD" id="cd18024">
    <property type="entry name" value="DEXHc_Mtr4-like"/>
    <property type="match status" value="1"/>
</dbReference>
<dbReference type="Gene3D" id="1.20.1500.20">
    <property type="match status" value="1"/>
</dbReference>